<sequence length="85" mass="10103">MLFVSRMLVTCWTFYIQVRYLQNSIQTTPHNTIETEFGQIRTTTVFLCSEYNNQLRQSDLLRSWIYCVKRQVGTKPVSHFSAFKT</sequence>
<dbReference type="AlphaFoldDB" id="A0A0E9X695"/>
<accession>A0A0E9X695</accession>
<name>A0A0E9X695_ANGAN</name>
<reference evidence="1" key="2">
    <citation type="journal article" date="2015" name="Fish Shellfish Immunol.">
        <title>Early steps in the European eel (Anguilla anguilla)-Vibrio vulnificus interaction in the gills: Role of the RtxA13 toxin.</title>
        <authorList>
            <person name="Callol A."/>
            <person name="Pajuelo D."/>
            <person name="Ebbesson L."/>
            <person name="Teles M."/>
            <person name="MacKenzie S."/>
            <person name="Amaro C."/>
        </authorList>
    </citation>
    <scope>NUCLEOTIDE SEQUENCE</scope>
</reference>
<evidence type="ECO:0000313" key="1">
    <source>
        <dbReference type="EMBL" id="JAH98144.1"/>
    </source>
</evidence>
<organism evidence="1">
    <name type="scientific">Anguilla anguilla</name>
    <name type="common">European freshwater eel</name>
    <name type="synonym">Muraena anguilla</name>
    <dbReference type="NCBI Taxonomy" id="7936"/>
    <lineage>
        <taxon>Eukaryota</taxon>
        <taxon>Metazoa</taxon>
        <taxon>Chordata</taxon>
        <taxon>Craniata</taxon>
        <taxon>Vertebrata</taxon>
        <taxon>Euteleostomi</taxon>
        <taxon>Actinopterygii</taxon>
        <taxon>Neopterygii</taxon>
        <taxon>Teleostei</taxon>
        <taxon>Anguilliformes</taxon>
        <taxon>Anguillidae</taxon>
        <taxon>Anguilla</taxon>
    </lineage>
</organism>
<reference evidence="1" key="1">
    <citation type="submission" date="2014-11" db="EMBL/GenBank/DDBJ databases">
        <authorList>
            <person name="Amaro Gonzalez C."/>
        </authorList>
    </citation>
    <scope>NUCLEOTIDE SEQUENCE</scope>
</reference>
<proteinExistence type="predicted"/>
<dbReference type="EMBL" id="GBXM01010433">
    <property type="protein sequence ID" value="JAH98144.1"/>
    <property type="molecule type" value="Transcribed_RNA"/>
</dbReference>
<protein>
    <submittedName>
        <fullName evidence="1">Uncharacterized protein</fullName>
    </submittedName>
</protein>